<dbReference type="InterPro" id="IPR045851">
    <property type="entry name" value="AMP-bd_C_sf"/>
</dbReference>
<dbReference type="InterPro" id="IPR020845">
    <property type="entry name" value="AMP-binding_CS"/>
</dbReference>
<accession>A0AAJ3LIX2</accession>
<dbReference type="GO" id="GO:0005737">
    <property type="term" value="C:cytoplasm"/>
    <property type="evidence" value="ECO:0007669"/>
    <property type="project" value="TreeGrafter"/>
</dbReference>
<dbReference type="Gene3D" id="2.30.38.10">
    <property type="entry name" value="Luciferase, Domain 3"/>
    <property type="match status" value="1"/>
</dbReference>
<evidence type="ECO:0000256" key="2">
    <source>
        <dbReference type="ARBA" id="ARBA00022450"/>
    </source>
</evidence>
<dbReference type="NCBIfam" id="TIGR01733">
    <property type="entry name" value="AA-adenyl-dom"/>
    <property type="match status" value="1"/>
</dbReference>
<dbReference type="Gene3D" id="1.10.1200.10">
    <property type="entry name" value="ACP-like"/>
    <property type="match status" value="1"/>
</dbReference>
<dbReference type="SUPFAM" id="SSF52777">
    <property type="entry name" value="CoA-dependent acyltransferases"/>
    <property type="match status" value="2"/>
</dbReference>
<dbReference type="Gene3D" id="3.30.300.30">
    <property type="match status" value="1"/>
</dbReference>
<evidence type="ECO:0000256" key="3">
    <source>
        <dbReference type="ARBA" id="ARBA00022553"/>
    </source>
</evidence>
<dbReference type="PROSITE" id="PS00012">
    <property type="entry name" value="PHOSPHOPANTETHEINE"/>
    <property type="match status" value="1"/>
</dbReference>
<dbReference type="PANTHER" id="PTHR45527">
    <property type="entry name" value="NONRIBOSOMAL PEPTIDE SYNTHETASE"/>
    <property type="match status" value="1"/>
</dbReference>
<dbReference type="InterPro" id="IPR001242">
    <property type="entry name" value="Condensation_dom"/>
</dbReference>
<dbReference type="Pfam" id="PF00668">
    <property type="entry name" value="Condensation"/>
    <property type="match status" value="1"/>
</dbReference>
<dbReference type="SUPFAM" id="SSF56801">
    <property type="entry name" value="Acetyl-CoA synthetase-like"/>
    <property type="match status" value="1"/>
</dbReference>
<dbReference type="Gene3D" id="3.40.50.980">
    <property type="match status" value="2"/>
</dbReference>
<dbReference type="PROSITE" id="PS50075">
    <property type="entry name" value="CARRIER"/>
    <property type="match status" value="1"/>
</dbReference>
<dbReference type="InterPro" id="IPR025110">
    <property type="entry name" value="AMP-bd_C"/>
</dbReference>
<dbReference type="RefSeq" id="WP_177026976.1">
    <property type="nucleotide sequence ID" value="NZ_JACAQR010000032.1"/>
</dbReference>
<organism evidence="5 6">
    <name type="scientific">Pseudomonas yamanorum</name>
    <dbReference type="NCBI Taxonomy" id="515393"/>
    <lineage>
        <taxon>Bacteria</taxon>
        <taxon>Pseudomonadati</taxon>
        <taxon>Pseudomonadota</taxon>
        <taxon>Gammaproteobacteria</taxon>
        <taxon>Pseudomonadales</taxon>
        <taxon>Pseudomonadaceae</taxon>
        <taxon>Pseudomonas</taxon>
    </lineage>
</organism>
<comment type="caution">
    <text evidence="5">The sequence shown here is derived from an EMBL/GenBank/DDBJ whole genome shotgun (WGS) entry which is preliminary data.</text>
</comment>
<dbReference type="SMART" id="SM00823">
    <property type="entry name" value="PKS_PP"/>
    <property type="match status" value="1"/>
</dbReference>
<sequence length="1053" mass="114893">MSTSYGQALSPEQQACLNDAVGDKHHALLLLIEVRGALDLARLQRAADQVLVDQPILATRLLRVPTYRGVRQTLEPRSGWPLRIEPAAQGWGAFEAQMRAEQQLGFAEDAPTLAVLHACRFGEQHHGLALRISALLSDRNGLRVLCAALHQAYVADQSCALDPEAGQYAQYVDWRGEMEQDEDAASGRDYWRQMGSANAPALAYRHNGVARLQAGQTLRAALEPALQRALTGYAQALGQPVARVMQAAWWVLLARIGGQTKMQVGWRHDCRQDYEFFADCVGVFEKTLPLVIDVPLQHSLGHWLPELEAQAQAHLTWQEHWSVQAPSSTQHQLFGVACEAESPHYGNWAVMAVDDAVAPFELELRLMEAQEQVHAIQLRFDPLLYDEASIDGLLEQYQALLHGLAAAPDTALADLPVIGARERARQQQCIGLPLNLEGPSLPQLIAQWAERTPQALALSFAGEQLTHRALADRVEQLARHLRISGVQPTQVVALALPRSLDLVVALLAVWRAGAAWVPIDPQWPAARQALIIEQAGAVLTVTDRARGQWHSAAVLLVDQLPEIDRNVVFDWAPVSANQAAYVLFTSGSTGTPKGVVVEHRQLLNYVLASTAALGLADCSSFAMTSTVAADLGHTTLFAALLHGAPLHIARDEDLQEAGHFAGFMQGHQIDCLKIVPSHLSALFDKHSRYLPTTLILGGEAIAPSLVELIFQVAPTCRLFNHYGPTETTVGVLYQPLDRNSDLSHGVPLRQVFDGCEVYLFDEQLLEVPQGALGELYIGGQQVARGYLNGQGSEAFIQHPYRPGERLYRSGDLGRYLPQGGVQLVGRRDHQVKVRGFRIELAEVEQALLAQPVVAQAVVTAWRACEGDEANVQLVAYVQAQGTPAEGWLDVLREQLNASLPGAMVPAHFFALEHLPRLANGKLDRHGLPAPESLLAAQVYVAPSTALQTLLAEGMAQLLGVERLSIEQNFFSLGGHSLLVIKLVSALRKQLQLDVHPGVVFDHPSVSELAIALTRNEAAPGALERTAQVRVKLNSLSPQQREALLARSRPSATA</sequence>
<protein>
    <submittedName>
        <fullName evidence="5">Amino acid adenylation domain-containing protein</fullName>
    </submittedName>
</protein>
<dbReference type="GO" id="GO:0043041">
    <property type="term" value="P:amino acid activation for nonribosomal peptide biosynthetic process"/>
    <property type="evidence" value="ECO:0007669"/>
    <property type="project" value="TreeGrafter"/>
</dbReference>
<evidence type="ECO:0000256" key="1">
    <source>
        <dbReference type="ARBA" id="ARBA00001957"/>
    </source>
</evidence>
<dbReference type="Pfam" id="PF00501">
    <property type="entry name" value="AMP-binding"/>
    <property type="match status" value="1"/>
</dbReference>
<dbReference type="GO" id="GO:0031177">
    <property type="term" value="F:phosphopantetheine binding"/>
    <property type="evidence" value="ECO:0007669"/>
    <property type="project" value="InterPro"/>
</dbReference>
<dbReference type="Gene3D" id="3.30.559.30">
    <property type="entry name" value="Nonribosomal peptide synthetase, condensation domain"/>
    <property type="match status" value="1"/>
</dbReference>
<dbReference type="SUPFAM" id="SSF47336">
    <property type="entry name" value="ACP-like"/>
    <property type="match status" value="1"/>
</dbReference>
<name>A0AAJ3LIX2_9PSED</name>
<evidence type="ECO:0000313" key="6">
    <source>
        <dbReference type="Proteomes" id="UP000546584"/>
    </source>
</evidence>
<dbReference type="InterPro" id="IPR006162">
    <property type="entry name" value="Ppantetheine_attach_site"/>
</dbReference>
<comment type="cofactor">
    <cofactor evidence="1">
        <name>pantetheine 4'-phosphate</name>
        <dbReference type="ChEBI" id="CHEBI:47942"/>
    </cofactor>
</comment>
<dbReference type="InterPro" id="IPR036736">
    <property type="entry name" value="ACP-like_sf"/>
</dbReference>
<dbReference type="GO" id="GO:0044550">
    <property type="term" value="P:secondary metabolite biosynthetic process"/>
    <property type="evidence" value="ECO:0007669"/>
    <property type="project" value="TreeGrafter"/>
</dbReference>
<dbReference type="Pfam" id="PF13193">
    <property type="entry name" value="AMP-binding_C"/>
    <property type="match status" value="1"/>
</dbReference>
<dbReference type="AlphaFoldDB" id="A0AAJ3LIX2"/>
<keyword evidence="3" id="KW-0597">Phosphoprotein</keyword>
<dbReference type="Gene3D" id="3.30.559.10">
    <property type="entry name" value="Chloramphenicol acetyltransferase-like domain"/>
    <property type="match status" value="1"/>
</dbReference>
<dbReference type="Pfam" id="PF00550">
    <property type="entry name" value="PP-binding"/>
    <property type="match status" value="1"/>
</dbReference>
<proteinExistence type="predicted"/>
<dbReference type="PROSITE" id="PS00455">
    <property type="entry name" value="AMP_BINDING"/>
    <property type="match status" value="1"/>
</dbReference>
<dbReference type="PANTHER" id="PTHR45527:SF1">
    <property type="entry name" value="FATTY ACID SYNTHASE"/>
    <property type="match status" value="1"/>
</dbReference>
<dbReference type="EMBL" id="JACAQR010000032">
    <property type="protein sequence ID" value="NWD44783.1"/>
    <property type="molecule type" value="Genomic_DNA"/>
</dbReference>
<gene>
    <name evidence="5" type="ORF">HX826_23175</name>
</gene>
<evidence type="ECO:0000259" key="4">
    <source>
        <dbReference type="PROSITE" id="PS50075"/>
    </source>
</evidence>
<dbReference type="InterPro" id="IPR010071">
    <property type="entry name" value="AA_adenyl_dom"/>
</dbReference>
<dbReference type="InterPro" id="IPR023213">
    <property type="entry name" value="CAT-like_dom_sf"/>
</dbReference>
<reference evidence="5 6" key="1">
    <citation type="submission" date="2020-04" db="EMBL/GenBank/DDBJ databases">
        <title>Molecular characterization of pseudomonads from Agaricus bisporus reveal novel blotch 2 pathogens in Western Europe.</title>
        <authorList>
            <person name="Taparia T."/>
            <person name="Krijger M."/>
            <person name="Haynes E."/>
            <person name="Elpinstone J.G."/>
            <person name="Noble R."/>
            <person name="Van Der Wolf J."/>
        </authorList>
    </citation>
    <scope>NUCLEOTIDE SEQUENCE [LARGE SCALE GENOMIC DNA]</scope>
    <source>
        <strain evidence="5 6">IPO3753</strain>
    </source>
</reference>
<dbReference type="InterPro" id="IPR009081">
    <property type="entry name" value="PP-bd_ACP"/>
</dbReference>
<evidence type="ECO:0000313" key="5">
    <source>
        <dbReference type="EMBL" id="NWD44783.1"/>
    </source>
</evidence>
<dbReference type="CDD" id="cd05930">
    <property type="entry name" value="A_NRPS"/>
    <property type="match status" value="1"/>
</dbReference>
<dbReference type="InterPro" id="IPR000873">
    <property type="entry name" value="AMP-dep_synth/lig_dom"/>
</dbReference>
<feature type="domain" description="Carrier" evidence="4">
    <location>
        <begin position="941"/>
        <end position="1016"/>
    </location>
</feature>
<dbReference type="InterPro" id="IPR020806">
    <property type="entry name" value="PKS_PP-bd"/>
</dbReference>
<dbReference type="GO" id="GO:0003824">
    <property type="term" value="F:catalytic activity"/>
    <property type="evidence" value="ECO:0007669"/>
    <property type="project" value="InterPro"/>
</dbReference>
<dbReference type="Proteomes" id="UP000546584">
    <property type="component" value="Unassembled WGS sequence"/>
</dbReference>
<keyword evidence="2" id="KW-0596">Phosphopantetheine</keyword>